<reference evidence="1 2" key="1">
    <citation type="submission" date="2024-01" db="EMBL/GenBank/DDBJ databases">
        <title>The diversity of rhizobia nodulating Mimosa spp. in eleven states of Brazil covering several biomes is determined by host plant, location, and edaphic factors.</title>
        <authorList>
            <person name="Rouws L."/>
            <person name="Barauna A."/>
            <person name="Beukes C."/>
            <person name="De Faria S.M."/>
            <person name="Gross E."/>
            <person name="Dos Reis Junior F.B."/>
            <person name="Simon M."/>
            <person name="Maluk M."/>
            <person name="Odee D.W."/>
            <person name="Kenicer G."/>
            <person name="Young J.P.W."/>
            <person name="Reis V.M."/>
            <person name="Zilli J."/>
            <person name="James E.K."/>
        </authorList>
    </citation>
    <scope>NUCLEOTIDE SEQUENCE [LARGE SCALE GENOMIC DNA]</scope>
    <source>
        <strain evidence="1 2">JHI1651</strain>
    </source>
</reference>
<evidence type="ECO:0000313" key="1">
    <source>
        <dbReference type="EMBL" id="MEO1759153.1"/>
    </source>
</evidence>
<accession>A0ABV0E8I3</accession>
<protein>
    <submittedName>
        <fullName evidence="1">Uncharacterized protein</fullName>
    </submittedName>
</protein>
<proteinExistence type="predicted"/>
<dbReference type="Proteomes" id="UP001462961">
    <property type="component" value="Unassembled WGS sequence"/>
</dbReference>
<organism evidence="1 2">
    <name type="scientific">Paraburkholderia caribensis</name>
    <dbReference type="NCBI Taxonomy" id="75105"/>
    <lineage>
        <taxon>Bacteria</taxon>
        <taxon>Pseudomonadati</taxon>
        <taxon>Pseudomonadota</taxon>
        <taxon>Betaproteobacteria</taxon>
        <taxon>Burkholderiales</taxon>
        <taxon>Burkholderiaceae</taxon>
        <taxon>Paraburkholderia</taxon>
    </lineage>
</organism>
<sequence length="117" mass="12826">MFIVVIPVSDFKKDPPFQWRVQDSNVFAGEAKHGFSISDAIAFGVLRKAKHCCCGCAYFHLSVDAKPCRLVEYCLVRDGLLRASDAIKRRARLRMLMAAGAAKRVLAGAHDCCPGAL</sequence>
<evidence type="ECO:0000313" key="2">
    <source>
        <dbReference type="Proteomes" id="UP001462961"/>
    </source>
</evidence>
<gene>
    <name evidence="1" type="ORF">VOI32_35225</name>
</gene>
<dbReference type="EMBL" id="JAYLVJ010000069">
    <property type="protein sequence ID" value="MEO1759153.1"/>
    <property type="molecule type" value="Genomic_DNA"/>
</dbReference>
<name>A0ABV0E8I3_9BURK</name>
<comment type="caution">
    <text evidence="1">The sequence shown here is derived from an EMBL/GenBank/DDBJ whole genome shotgun (WGS) entry which is preliminary data.</text>
</comment>
<dbReference type="RefSeq" id="WP_146174385.1">
    <property type="nucleotide sequence ID" value="NZ_CP015959.1"/>
</dbReference>
<keyword evidence="2" id="KW-1185">Reference proteome</keyword>